<feature type="compositionally biased region" description="Basic and acidic residues" evidence="2">
    <location>
        <begin position="2789"/>
        <end position="2803"/>
    </location>
</feature>
<evidence type="ECO:0000259" key="4">
    <source>
        <dbReference type="SMART" id="SM01215"/>
    </source>
</evidence>
<feature type="compositionally biased region" description="Gly residues" evidence="2">
    <location>
        <begin position="3032"/>
        <end position="3042"/>
    </location>
</feature>
<feature type="region of interest" description="Disordered" evidence="2">
    <location>
        <begin position="95"/>
        <end position="121"/>
    </location>
</feature>
<feature type="region of interest" description="Disordered" evidence="2">
    <location>
        <begin position="2911"/>
        <end position="3190"/>
    </location>
</feature>
<feature type="region of interest" description="Disordered" evidence="2">
    <location>
        <begin position="1971"/>
        <end position="2022"/>
    </location>
</feature>
<dbReference type="InterPro" id="IPR019441">
    <property type="entry name" value="FMP27/BLTP2/Hobbit_GFWDK_RBG"/>
</dbReference>
<keyword evidence="1" id="KW-0175">Coiled coil</keyword>
<feature type="region of interest" description="Disordered" evidence="2">
    <location>
        <begin position="2782"/>
        <end position="2803"/>
    </location>
</feature>
<feature type="compositionally biased region" description="Basic and acidic residues" evidence="2">
    <location>
        <begin position="111"/>
        <end position="121"/>
    </location>
</feature>
<feature type="region of interest" description="Disordered" evidence="2">
    <location>
        <begin position="2738"/>
        <end position="2765"/>
    </location>
</feature>
<comment type="caution">
    <text evidence="6">The sequence shown here is derived from an EMBL/GenBank/DDBJ whole genome shotgun (WGS) entry which is preliminary data.</text>
</comment>
<accession>A0A162JCU5</accession>
<feature type="compositionally biased region" description="Low complexity" evidence="2">
    <location>
        <begin position="2011"/>
        <end position="2022"/>
    </location>
</feature>
<dbReference type="Pfam" id="PF10344">
    <property type="entry name" value="Hobbit"/>
    <property type="match status" value="1"/>
</dbReference>
<dbReference type="SMART" id="SM01216">
    <property type="entry name" value="Fmp27_WPPW"/>
    <property type="match status" value="1"/>
</dbReference>
<feature type="compositionally biased region" description="Low complexity" evidence="2">
    <location>
        <begin position="2956"/>
        <end position="2973"/>
    </location>
</feature>
<evidence type="ECO:0000313" key="7">
    <source>
        <dbReference type="Proteomes" id="UP000076874"/>
    </source>
</evidence>
<evidence type="ECO:0000313" key="6">
    <source>
        <dbReference type="EMBL" id="OAA67072.1"/>
    </source>
</evidence>
<evidence type="ECO:0000256" key="2">
    <source>
        <dbReference type="SAM" id="MobiDB-lite"/>
    </source>
</evidence>
<evidence type="ECO:0000259" key="3">
    <source>
        <dbReference type="SMART" id="SM01214"/>
    </source>
</evidence>
<feature type="coiled-coil region" evidence="1">
    <location>
        <begin position="1887"/>
        <end position="1950"/>
    </location>
</feature>
<feature type="compositionally biased region" description="Gly residues" evidence="2">
    <location>
        <begin position="2621"/>
        <end position="2631"/>
    </location>
</feature>
<feature type="domain" description="FMP27/BLTP2/Hobbit GFWDK motif-containing RBG unit" evidence="3">
    <location>
        <begin position="1313"/>
        <end position="1473"/>
    </location>
</feature>
<feature type="compositionally biased region" description="Basic and acidic residues" evidence="2">
    <location>
        <begin position="3168"/>
        <end position="3177"/>
    </location>
</feature>
<evidence type="ECO:0000259" key="5">
    <source>
        <dbReference type="SMART" id="SM01216"/>
    </source>
</evidence>
<dbReference type="STRING" id="1081102.A0A162JCU5"/>
<dbReference type="SMART" id="SM01214">
    <property type="entry name" value="Fmp27_GFWDK"/>
    <property type="match status" value="1"/>
</dbReference>
<feature type="compositionally biased region" description="Low complexity" evidence="2">
    <location>
        <begin position="2093"/>
        <end position="2106"/>
    </location>
</feature>
<feature type="region of interest" description="Disordered" evidence="2">
    <location>
        <begin position="1116"/>
        <end position="1182"/>
    </location>
</feature>
<dbReference type="OrthoDB" id="1562405at2759"/>
<reference evidence="6 7" key="1">
    <citation type="journal article" date="2016" name="Genome Biol. Evol.">
        <title>Divergent and convergent evolution of fungal pathogenicity.</title>
        <authorList>
            <person name="Shang Y."/>
            <person name="Xiao G."/>
            <person name="Zheng P."/>
            <person name="Cen K."/>
            <person name="Zhan S."/>
            <person name="Wang C."/>
        </authorList>
    </citation>
    <scope>NUCLEOTIDE SEQUENCE [LARGE SCALE GENOMIC DNA]</scope>
    <source>
        <strain evidence="6 7">RCEF 264</strain>
    </source>
</reference>
<feature type="compositionally biased region" description="Basic and acidic residues" evidence="2">
    <location>
        <begin position="3150"/>
        <end position="3159"/>
    </location>
</feature>
<dbReference type="PANTHER" id="PTHR15678:SF6">
    <property type="entry name" value="BRIDGE-LIKE LIPID TRANSFER PROTEIN FAMILY MEMBER 2"/>
    <property type="match status" value="1"/>
</dbReference>
<dbReference type="PANTHER" id="PTHR15678">
    <property type="entry name" value="ANTIGEN MLAA-22-RELATED"/>
    <property type="match status" value="1"/>
</dbReference>
<dbReference type="Proteomes" id="UP000076874">
    <property type="component" value="Unassembled WGS sequence"/>
</dbReference>
<feature type="compositionally biased region" description="Acidic residues" evidence="2">
    <location>
        <begin position="2652"/>
        <end position="2662"/>
    </location>
</feature>
<feature type="compositionally biased region" description="Low complexity" evidence="2">
    <location>
        <begin position="2605"/>
        <end position="2619"/>
    </location>
</feature>
<name>A0A162JCU5_9HYPO</name>
<feature type="compositionally biased region" description="Gly residues" evidence="2">
    <location>
        <begin position="3107"/>
        <end position="3121"/>
    </location>
</feature>
<evidence type="ECO:0000256" key="1">
    <source>
        <dbReference type="SAM" id="Coils"/>
    </source>
</evidence>
<dbReference type="InterPro" id="IPR019449">
    <property type="entry name" value="FMP27_WPPW_RBG"/>
</dbReference>
<dbReference type="InterPro" id="IPR045167">
    <property type="entry name" value="Hobbit"/>
</dbReference>
<feature type="domain" description="FMP27 WPPW motif-containing RBG unit" evidence="5">
    <location>
        <begin position="1719"/>
        <end position="2282"/>
    </location>
</feature>
<dbReference type="InterPro" id="IPR019415">
    <property type="entry name" value="FMP27_SW_RBG"/>
</dbReference>
<proteinExistence type="predicted"/>
<organism evidence="6 7">
    <name type="scientific">Niveomyces insectorum RCEF 264</name>
    <dbReference type="NCBI Taxonomy" id="1081102"/>
    <lineage>
        <taxon>Eukaryota</taxon>
        <taxon>Fungi</taxon>
        <taxon>Dikarya</taxon>
        <taxon>Ascomycota</taxon>
        <taxon>Pezizomycotina</taxon>
        <taxon>Sordariomycetes</taxon>
        <taxon>Hypocreomycetidae</taxon>
        <taxon>Hypocreales</taxon>
        <taxon>Cordycipitaceae</taxon>
        <taxon>Niveomyces</taxon>
    </lineage>
</organism>
<feature type="compositionally biased region" description="Polar residues" evidence="2">
    <location>
        <begin position="2997"/>
        <end position="3014"/>
    </location>
</feature>
<dbReference type="SMART" id="SM01215">
    <property type="entry name" value="Fmp27_SW"/>
    <property type="match status" value="1"/>
</dbReference>
<sequence length="3190" mass="353286">MALFNPTFILGVLVLLYLLSFVLFAVVRIVTGLSIQRIGYFSLRRLAYVPRDGLKIEIRGLGLNIHRPTFSQPTWLSIVVSELVVTIDSSELEGNKLAGLPRSPQPPPPSKHRETAEEARSKTWRQLMKLKERIKRLHRNVNWLRLVDVVATDSAVNVVGVGNVQFGNFTVAVDTRRKMVNRDRLLFQGSREAPPGTRQAEWIMTLRSVLFTADGRESMEIVDNATLNVHGFLYEALDGLRDAAIALKLGRVHLPYDDLVYCAERYRQSKMRSPEPTAVSSVSALKEVDPSLPSSPILEEPPSSLQDAALEAARLGSADDGADGADNTEDNANLHLANEDDLARTVSDSKEFVSSILRGIKEVQFAVSFLGIAKKVQTIKAAGAPVLLMNVSMKEVGVDLHRLDPRSPAHRMYFSPKDIAHEALAAALSIAVGVDDGHGSPQRLMYIPMVTTTVKTTLPSKTIEITEDISAEARNANILFANSVVTSPSVDLDPRHLPLLLAMLNQPKKPPRPPATVPPTKRRDILISRLLPKASIKFSVHEPVIRIALPPVSPTADPDDFDLIISSISSISLDMESFHFAVEKLHYSLASTARLRSHNLYYQTSAGDRFDLLQTESLDLKAQLNASPDVRVVASGNLQTFSVKMVRPEIIDGLSQIVKQLRPNVESDKKRIQRAGPRQGVNFLRAMPAWLLHFHMQASDFSMEVAGVDKAISDDAKGVAVQLETWTVEYRAQRLDGVQRRPGRRRTVSRAVLMPDTDLLASASSAPRRKHHHNGDGRRIAIHCRGLEAFVVQSLEKWEVDPFVNVPRFEIAFSTLSDNQGPIFHIHAHVRTLLLHYALHRHYSVGVAATVLQQAFVHAEPGISKKPGAAETTAPTATQSIGADSRAPLSELLPTSPSSSARQIKPAVFLSSELVAVDVKVAFIQIKGDMPSDPPLMLQIHNLETGRHRWSPPFFYWKLIRLHAEAPRMPRVWARVLSIKNGRLDCKETTRKLPTSGFETQRTFDIATDVIRFAVPHELILYKIADNIINVFKSVLQLHHRFKTRTEEYILGKAPEGPKKVPRVSLRCRTFAFELEDGAFEWKLGMIYRAGRVEQMQRLAREEAFRVKVKKIQEEEARRETSKFRARSAAPTPRGRGANAASSSSTTRRSLSEDRLPGSRSTADAHGLGRRPRYDPEGSSLGMTGSAHISIAEARHRLNLHNSRGWKRRIDRYYLMARNGMREIRGLFWGPQSPADGVTENERVLEVPDRPALMTTLIDDLHFVIDKPSFPLKELPDFLHKVGKGMPRDKLYTLLVPMNVQIRMGEAKVTLRDYPLPLLHVPGITSNQPSNLHALSLSTDFVIAEEFQGPESVRHVKIDVLPPTDKGPGASKAGSFAIDVRRTTSQVKTYSDMAVDINTALPTKITWGTSYQPAIQDMMMVFESFTKPQLDPSENVGFWDKIRLSFHSRVRVAWKADGNVHLALKGTRDPYQVTGNGAGFLMCWRNDVRWNIHVDDDPKQFMTVDSGEYILAIPDYSHHAREVARQTLDDDSVISEDTLRSGAAFKKVVMKLSGRVQWLAGLVFERAIENGKRNFDFTPHYNVVLRAPQYAHSTNGLPYDAFRGFRSQHIHMSIAVRAPVDREWTVSNSEPSRSYNTVHLSPRFFTHFFAWWSLFSGPMSLPIRQGKLWPGCEKNSKKFGRHLATIKYNLLLAPLFLSHMYKHKDSEEHPDKACISATGIKVRFDSFMLDLHQRREEFNTRDKGRKTQSRTSGMKIHACQLDLASADIRAVSATIHASTVESIQDTMAALVNNEEESADISHFTIPDDDFSWIDMDDFVELDWILPTEPNPDTKILPLAFAPRITYFRQTDIGGVISGDPDRTSPFGHEPTHLCIMTPDDDPRTVQMQLIRNRLRQLDEQIDGHVRDIRNLAARINDDFGHQNPLKAAEIETLSRQANVLQEKKLFLENSFRQLGEEATAAATAKTAAKAAAAARDSQRKGQDTAGSRASDNEGTENATSMGGLPLPPVSSPADPDAPDSGAEFASEFTNRFVVHNMKLKWNNMLRNIILRYIHQVSQRRGFVYYLSRPAVKFILDIVEEQIKLKAAAATPASSDAPSAAAASKAGSGFGVSQSADALNKLDRSSTKDIEDRIRKILQDGRKFVSAEDVHNDETKKEGTAYSTPMEDLSSGIAAEFTPQNSYHVHLIAPQIQLQSDKNLKHVVLVTAKGMELKVVEVMDKARLSDNVSGLVQRRFLVGMDSTQFFVTHRKWFSTRVLSTYSGSSYGSPKGSSWPPWVPLEAMFDFHTDPFGFKRVVQKTSAMLRYDKYNTLRLKYTDGVNTGEGASATSHDSPESRMDNLWIEFPQARALCNSSQYYAIYVIVLDLLMYSEPLEKTRSERLEKIMLASDFSDLRGTPEMVTRLQERVRQLEDIKTHFQIHSKNLDKRGWEERLLLERDLAACEDELFFIMKAITTSQGKTDATQSNALLKWSISAREIVWHLIRDNNEPLVELQLNDVEYGRTDIADGSHINLIQVGRILGLNLLPDAIYPEMIAPYVDERGPLDAGAEPMVRVYWYMLEAIAGITVMDHVEVTLFPMKIQLEHEVGKKLFEYIFPETHVEQASGTTAASAASSSVDGNRNGKGNGNGNGNGNANANTFDSPFLMKQMAPSGDEDSGGDEEFAFSIPGGRARLESAASEGDRDAASASATSFDGRAGSLELRLHPTLTSNQRTSTEKQKMLSVHATEAHSFRFFRPPTAHGNKGLVKKPSHDSLQSGGPLRIGVGRSSTGFSSIVSESKKSSRFTLRSKPSDDKQNSRPSDDLTKMITRASNYKTFAYIRLPSVVLCLSYKGKGERNLEDVHDFVFRLPTIEYRNKTWSNLDLALALKSRVIKALISHTGAIIGNKLSKHRPNTAQQSKLRELVTNSVLLSTPALPESRDNSGDDSSSLFGTSPVDFSRSPPRSLHGSQMSIPLARSNSRGSSVASSSRSFQSNKLSVNTTAGPVPEFLMMTPPTPQQDVAGSQSTSYASSNRSVADHLRPASRSSGRSLFGVGGGGGGVGVGNEASEKKKSSSAFGGVRDRLNAFASKVKDRDSSASSLPSGPQPPAAKLRARSLHSSSGNYTSSGSGGGGGGGVSGGSGFVDEKYNDGDATPVRRQGSRMAAAAASLDGDRDDRQDDNNNNSNSNNHDHEDHDDGTGETDAGVPQTPA</sequence>
<keyword evidence="7" id="KW-1185">Reference proteome</keyword>
<dbReference type="EMBL" id="AZHD01000002">
    <property type="protein sequence ID" value="OAA67072.1"/>
    <property type="molecule type" value="Genomic_DNA"/>
</dbReference>
<feature type="region of interest" description="Disordered" evidence="2">
    <location>
        <begin position="2093"/>
        <end position="2112"/>
    </location>
</feature>
<feature type="compositionally biased region" description="Basic and acidic residues" evidence="2">
    <location>
        <begin position="3059"/>
        <end position="3075"/>
    </location>
</feature>
<feature type="region of interest" description="Disordered" evidence="2">
    <location>
        <begin position="2605"/>
        <end position="2664"/>
    </location>
</feature>
<gene>
    <name evidence="6" type="ORF">SPI_01648</name>
</gene>
<protein>
    <submittedName>
        <fullName evidence="6">Uncharacterized protein</fullName>
    </submittedName>
</protein>
<feature type="domain" description="FMP27 SW motif-containing RBG unit" evidence="4">
    <location>
        <begin position="1193"/>
        <end position="1295"/>
    </location>
</feature>